<dbReference type="GO" id="GO:0008932">
    <property type="term" value="F:lytic endotransglycosylase activity"/>
    <property type="evidence" value="ECO:0007669"/>
    <property type="project" value="UniProtKB-UniRule"/>
</dbReference>
<dbReference type="InterPro" id="IPR036908">
    <property type="entry name" value="RlpA-like_sf"/>
</dbReference>
<dbReference type="Pfam" id="PF03330">
    <property type="entry name" value="DPBB_1"/>
    <property type="match status" value="1"/>
</dbReference>
<sequence precursor="true">MGKKIILLICVIFSTTCLFAQEEVGSASFYNNRFHGNKTASGERYNKNLLTCAHPSYPFGTKLKITNQHNGKEVYVKVNDRGPFKSKRIIDLSYLAAKELDIIRRGIASVKVEVIRDFSDKKPPITPKLNFSWANIYRLTFRIPDKLVR</sequence>
<keyword evidence="6" id="KW-0449">Lipoprotein</keyword>
<feature type="signal peptide" evidence="3">
    <location>
        <begin position="1"/>
        <end position="20"/>
    </location>
</feature>
<evidence type="ECO:0000256" key="1">
    <source>
        <dbReference type="ARBA" id="ARBA00023239"/>
    </source>
</evidence>
<dbReference type="PANTHER" id="PTHR34183">
    <property type="entry name" value="ENDOLYTIC PEPTIDOGLYCAN TRANSGLYCOSYLASE RLPA"/>
    <property type="match status" value="1"/>
</dbReference>
<evidence type="ECO:0000313" key="7">
    <source>
        <dbReference type="Proteomes" id="UP000018439"/>
    </source>
</evidence>
<name>F3ZNP5_9BACE</name>
<evidence type="ECO:0000256" key="4">
    <source>
        <dbReference type="RuleBase" id="RU003495"/>
    </source>
</evidence>
<comment type="similarity">
    <text evidence="3 4">Belongs to the RlpA family.</text>
</comment>
<evidence type="ECO:0000256" key="2">
    <source>
        <dbReference type="ARBA" id="ARBA00023316"/>
    </source>
</evidence>
<dbReference type="EMBL" id="CM001167">
    <property type="protein sequence ID" value="EGJ70234.1"/>
    <property type="molecule type" value="Genomic_DNA"/>
</dbReference>
<protein>
    <recommendedName>
        <fullName evidence="3">Probable endolytic peptidoglycan transglycosylase RlpA</fullName>
        <ecNumber evidence="3">4.2.2.-</ecNumber>
    </recommendedName>
</protein>
<dbReference type="GO" id="GO:0071555">
    <property type="term" value="P:cell wall organization"/>
    <property type="evidence" value="ECO:0007669"/>
    <property type="project" value="UniProtKB-KW"/>
</dbReference>
<comment type="function">
    <text evidence="3">Lytic transglycosylase with a strong preference for naked glycan strands that lack stem peptides.</text>
</comment>
<dbReference type="SUPFAM" id="SSF50685">
    <property type="entry name" value="Barwin-like endoglucanases"/>
    <property type="match status" value="1"/>
</dbReference>
<accession>F3ZNP5</accession>
<dbReference type="InterPro" id="IPR034718">
    <property type="entry name" value="RlpA"/>
</dbReference>
<dbReference type="OrthoDB" id="9779128at2"/>
<evidence type="ECO:0000259" key="5">
    <source>
        <dbReference type="Pfam" id="PF03330"/>
    </source>
</evidence>
<dbReference type="Gene3D" id="2.40.40.10">
    <property type="entry name" value="RlpA-like domain"/>
    <property type="match status" value="1"/>
</dbReference>
<dbReference type="HOGENOM" id="CLU_042923_7_2_10"/>
<dbReference type="eggNOG" id="COG0797">
    <property type="taxonomic scope" value="Bacteria"/>
</dbReference>
<evidence type="ECO:0000256" key="3">
    <source>
        <dbReference type="HAMAP-Rule" id="MF_02071"/>
    </source>
</evidence>
<keyword evidence="3" id="KW-0732">Signal</keyword>
<feature type="chain" id="PRO_5009991490" description="Probable endolytic peptidoglycan transglycosylase RlpA" evidence="3">
    <location>
        <begin position="21"/>
        <end position="149"/>
    </location>
</feature>
<keyword evidence="1 3" id="KW-0456">Lyase</keyword>
<proteinExistence type="inferred from homology"/>
<reference evidence="6 7" key="1">
    <citation type="journal article" date="2011" name="Stand. Genomic Sci.">
        <title>Non-contiguous finished genome sequence of Bacteroides coprosuis type strain (PC139).</title>
        <authorList>
            <person name="Land M."/>
            <person name="Held B."/>
            <person name="Gronow S."/>
            <person name="Abt B."/>
            <person name="Lucas S."/>
            <person name="Del Rio T.G."/>
            <person name="Nolan M."/>
            <person name="Tice H."/>
            <person name="Cheng J.F."/>
            <person name="Pitluck S."/>
            <person name="Liolios K."/>
            <person name="Pagani I."/>
            <person name="Ivanova N."/>
            <person name="Mavromatis K."/>
            <person name="Mikhailova N."/>
            <person name="Pati A."/>
            <person name="Tapia R."/>
            <person name="Han C."/>
            <person name="Goodwin L."/>
            <person name="Chen A."/>
            <person name="Palaniappan K."/>
            <person name="Hauser L."/>
            <person name="Brambilla E.M."/>
            <person name="Rohde M."/>
            <person name="Goker M."/>
            <person name="Detter J.C."/>
            <person name="Woyke T."/>
            <person name="Bristow J."/>
            <person name="Eisen J.A."/>
            <person name="Markowitz V."/>
            <person name="Hugenholtz P."/>
            <person name="Kyrpides N.C."/>
            <person name="Klenk H.P."/>
            <person name="Lapidus A."/>
        </authorList>
    </citation>
    <scope>NUCLEOTIDE SEQUENCE</scope>
    <source>
        <strain evidence="6 7">DSM 18011</strain>
    </source>
</reference>
<organism evidence="6 7">
    <name type="scientific">Bacteroides coprosuis DSM 18011</name>
    <dbReference type="NCBI Taxonomy" id="679937"/>
    <lineage>
        <taxon>Bacteria</taxon>
        <taxon>Pseudomonadati</taxon>
        <taxon>Bacteroidota</taxon>
        <taxon>Bacteroidia</taxon>
        <taxon>Bacteroidales</taxon>
        <taxon>Bacteroidaceae</taxon>
        <taxon>Bacteroides</taxon>
    </lineage>
</organism>
<dbReference type="AlphaFoldDB" id="F3ZNP5"/>
<keyword evidence="2 3" id="KW-0961">Cell wall biogenesis/degradation</keyword>
<dbReference type="NCBIfam" id="TIGR00413">
    <property type="entry name" value="rlpA"/>
    <property type="match status" value="1"/>
</dbReference>
<dbReference type="InterPro" id="IPR009009">
    <property type="entry name" value="RlpA-like_DPBB"/>
</dbReference>
<keyword evidence="7" id="KW-1185">Reference proteome</keyword>
<dbReference type="PANTHER" id="PTHR34183:SF1">
    <property type="entry name" value="ENDOLYTIC PEPTIDOGLYCAN TRANSGLYCOSYLASE RLPA"/>
    <property type="match status" value="1"/>
</dbReference>
<feature type="domain" description="RlpA-like protein double-psi beta-barrel" evidence="5">
    <location>
        <begin position="23"/>
        <end position="112"/>
    </location>
</feature>
<dbReference type="Proteomes" id="UP000018439">
    <property type="component" value="Chromosome"/>
</dbReference>
<dbReference type="CDD" id="cd22268">
    <property type="entry name" value="DPBB_RlpA-like"/>
    <property type="match status" value="1"/>
</dbReference>
<dbReference type="EC" id="4.2.2.-" evidence="3"/>
<dbReference type="HAMAP" id="MF_02071">
    <property type="entry name" value="RlpA"/>
    <property type="match status" value="1"/>
</dbReference>
<gene>
    <name evidence="3" type="primary">rlpA</name>
    <name evidence="6" type="ORF">Bcop_0014</name>
</gene>
<dbReference type="GO" id="GO:0000270">
    <property type="term" value="P:peptidoglycan metabolic process"/>
    <property type="evidence" value="ECO:0007669"/>
    <property type="project" value="UniProtKB-UniRule"/>
</dbReference>
<dbReference type="STRING" id="679937.Bcop_0014"/>
<evidence type="ECO:0000313" key="6">
    <source>
        <dbReference type="EMBL" id="EGJ70234.1"/>
    </source>
</evidence>
<dbReference type="InterPro" id="IPR012997">
    <property type="entry name" value="RplA"/>
</dbReference>